<dbReference type="InterPro" id="IPR052513">
    <property type="entry name" value="Thioester_dehydratase-like"/>
</dbReference>
<evidence type="ECO:0000259" key="2">
    <source>
        <dbReference type="Pfam" id="PF12172"/>
    </source>
</evidence>
<evidence type="ECO:0000313" key="3">
    <source>
        <dbReference type="EMBL" id="HGL40957.1"/>
    </source>
</evidence>
<accession>A0A7C4DZN2</accession>
<dbReference type="Pfam" id="PF01796">
    <property type="entry name" value="OB_ChsH2_C"/>
    <property type="match status" value="1"/>
</dbReference>
<evidence type="ECO:0000259" key="1">
    <source>
        <dbReference type="Pfam" id="PF01796"/>
    </source>
</evidence>
<gene>
    <name evidence="4" type="ORF">ENT82_04050</name>
    <name evidence="3" type="ORF">ENU43_04765</name>
</gene>
<dbReference type="Gene3D" id="6.10.30.10">
    <property type="match status" value="1"/>
</dbReference>
<comment type="caution">
    <text evidence="4">The sequence shown here is derived from an EMBL/GenBank/DDBJ whole genome shotgun (WGS) entry which is preliminary data.</text>
</comment>
<reference evidence="4" key="1">
    <citation type="journal article" date="2020" name="mSystems">
        <title>Genome- and Community-Level Interaction Insights into Carbon Utilization and Element Cycling Functions of Hydrothermarchaeota in Hydrothermal Sediment.</title>
        <authorList>
            <person name="Zhou Z."/>
            <person name="Liu Y."/>
            <person name="Xu W."/>
            <person name="Pan J."/>
            <person name="Luo Z.H."/>
            <person name="Li M."/>
        </authorList>
    </citation>
    <scope>NUCLEOTIDE SEQUENCE [LARGE SCALE GENOMIC DNA]</scope>
    <source>
        <strain evidence="4">SpSt-613</strain>
        <strain evidence="3">SpSt-669</strain>
    </source>
</reference>
<dbReference type="InterPro" id="IPR022002">
    <property type="entry name" value="ChsH2_Znr"/>
</dbReference>
<dbReference type="InterPro" id="IPR012340">
    <property type="entry name" value="NA-bd_OB-fold"/>
</dbReference>
<dbReference type="PANTHER" id="PTHR34075">
    <property type="entry name" value="BLR3430 PROTEIN"/>
    <property type="match status" value="1"/>
</dbReference>
<dbReference type="EMBL" id="DTAD01000038">
    <property type="protein sequence ID" value="HGN90284.1"/>
    <property type="molecule type" value="Genomic_DNA"/>
</dbReference>
<dbReference type="AlphaFoldDB" id="A0A7C4DZN2"/>
<dbReference type="Pfam" id="PF12172">
    <property type="entry name" value="zf-ChsH2"/>
    <property type="match status" value="1"/>
</dbReference>
<evidence type="ECO:0000313" key="4">
    <source>
        <dbReference type="EMBL" id="HGN90284.1"/>
    </source>
</evidence>
<dbReference type="EMBL" id="DTCM01000061">
    <property type="protein sequence ID" value="HGL40957.1"/>
    <property type="molecule type" value="Genomic_DNA"/>
</dbReference>
<feature type="domain" description="ChsH2 C-terminal OB-fold" evidence="1">
    <location>
        <begin position="113"/>
        <end position="191"/>
    </location>
</feature>
<protein>
    <submittedName>
        <fullName evidence="4">Zn-ribbon domain-containing OB-fold protein</fullName>
    </submittedName>
</protein>
<name>A0A7C4DZN2_CALS0</name>
<organism evidence="4">
    <name type="scientific">Caldiarchaeum subterraneum</name>
    <dbReference type="NCBI Taxonomy" id="311458"/>
    <lineage>
        <taxon>Archaea</taxon>
        <taxon>Nitrososphaerota</taxon>
        <taxon>Candidatus Caldarchaeales</taxon>
        <taxon>Candidatus Caldarchaeaceae</taxon>
        <taxon>Candidatus Caldarchaeum</taxon>
    </lineage>
</organism>
<sequence>MTSRIIYTHDYLQQLPQAFRQHLLKNGLNKEYGKDWEDILNKEYSETWRVENLVLSHWKILCRYAHTPGEALAEFLVGLREGRLLGTRCSGCGRVLIPPRLFCEWCLREVSDWVEHSGEAFVSTYSLAYIGTDPGVRLAEPNIVAVLWFKDTVKETPSSKTVLHAAGLMHMIRECRPEDVRIGMRVKPVWRPVEQRRGSILDISHFKPAGE</sequence>
<dbReference type="InterPro" id="IPR002878">
    <property type="entry name" value="ChsH2_C"/>
</dbReference>
<proteinExistence type="predicted"/>
<feature type="domain" description="ChsH2 rubredoxin-like zinc ribbon" evidence="2">
    <location>
        <begin position="78"/>
        <end position="108"/>
    </location>
</feature>
<dbReference type="SUPFAM" id="SSF50249">
    <property type="entry name" value="Nucleic acid-binding proteins"/>
    <property type="match status" value="1"/>
</dbReference>
<dbReference type="PANTHER" id="PTHR34075:SF4">
    <property type="entry name" value="DUF35 DOMAIN-CONTAINING PROTEIN"/>
    <property type="match status" value="1"/>
</dbReference>